<accession>A0AAV7UH29</accession>
<dbReference type="AlphaFoldDB" id="A0AAV7UH29"/>
<dbReference type="Proteomes" id="UP001066276">
    <property type="component" value="Chromosome 3_1"/>
</dbReference>
<keyword evidence="3" id="KW-1185">Reference proteome</keyword>
<organism evidence="2 3">
    <name type="scientific">Pleurodeles waltl</name>
    <name type="common">Iberian ribbed newt</name>
    <dbReference type="NCBI Taxonomy" id="8319"/>
    <lineage>
        <taxon>Eukaryota</taxon>
        <taxon>Metazoa</taxon>
        <taxon>Chordata</taxon>
        <taxon>Craniata</taxon>
        <taxon>Vertebrata</taxon>
        <taxon>Euteleostomi</taxon>
        <taxon>Amphibia</taxon>
        <taxon>Batrachia</taxon>
        <taxon>Caudata</taxon>
        <taxon>Salamandroidea</taxon>
        <taxon>Salamandridae</taxon>
        <taxon>Pleurodelinae</taxon>
        <taxon>Pleurodeles</taxon>
    </lineage>
</organism>
<evidence type="ECO:0000313" key="3">
    <source>
        <dbReference type="Proteomes" id="UP001066276"/>
    </source>
</evidence>
<evidence type="ECO:0000256" key="1">
    <source>
        <dbReference type="SAM" id="MobiDB-lite"/>
    </source>
</evidence>
<dbReference type="EMBL" id="JANPWB010000005">
    <property type="protein sequence ID" value="KAJ1188298.1"/>
    <property type="molecule type" value="Genomic_DNA"/>
</dbReference>
<name>A0AAV7UH29_PLEWA</name>
<sequence>MAFAPFFAAPAASSRPPWAFAGSTLEFLVTQAGAVRHGWKGVWNSRKYSARFGSLVGERGICPSPMEMEEPHCLPAACRAHADEDQRSHQGAGESCGRTTMNQPPARHMEAGSRDWLHLQLATHSLPRHVAAHLMAHFASASPQRRSVKACKQQ</sequence>
<protein>
    <submittedName>
        <fullName evidence="2">Uncharacterized protein</fullName>
    </submittedName>
</protein>
<proteinExistence type="predicted"/>
<feature type="region of interest" description="Disordered" evidence="1">
    <location>
        <begin position="84"/>
        <end position="108"/>
    </location>
</feature>
<gene>
    <name evidence="2" type="ORF">NDU88_005060</name>
</gene>
<reference evidence="2" key="1">
    <citation type="journal article" date="2022" name="bioRxiv">
        <title>Sequencing and chromosome-scale assembly of the giantPleurodeles waltlgenome.</title>
        <authorList>
            <person name="Brown T."/>
            <person name="Elewa A."/>
            <person name="Iarovenko S."/>
            <person name="Subramanian E."/>
            <person name="Araus A.J."/>
            <person name="Petzold A."/>
            <person name="Susuki M."/>
            <person name="Suzuki K.-i.T."/>
            <person name="Hayashi T."/>
            <person name="Toyoda A."/>
            <person name="Oliveira C."/>
            <person name="Osipova E."/>
            <person name="Leigh N.D."/>
            <person name="Simon A."/>
            <person name="Yun M.H."/>
        </authorList>
    </citation>
    <scope>NUCLEOTIDE SEQUENCE</scope>
    <source>
        <strain evidence="2">20211129_DDA</strain>
        <tissue evidence="2">Liver</tissue>
    </source>
</reference>
<evidence type="ECO:0000313" key="2">
    <source>
        <dbReference type="EMBL" id="KAJ1188298.1"/>
    </source>
</evidence>
<comment type="caution">
    <text evidence="2">The sequence shown here is derived from an EMBL/GenBank/DDBJ whole genome shotgun (WGS) entry which is preliminary data.</text>
</comment>